<gene>
    <name evidence="11" type="ORF">SERN_0886</name>
</gene>
<sequence>MTGAPRVYRARTVVEVDAGGLLHVLGRPPLGEYLRRLWQRRHFIVADSRARVQTDSRANLLGSLWLVLNPLLSGAVYFVIFGLVMSGSRGIENFLGYLVVGVFLFQYTIQCLNQGSRSISGGRQLIRAFSFPRAALPVAVVMRETLRFLPALATMLVLVLAIPFVVPLMDPGGETIALRIGWPWLLLPAVLLLQLVLNTGLALIAARVTARIPDLTQIISILARFWLYGSAVFFSVDRFAEYPALSAIMQVNPMFLVIDIARDLLLYGVLPSWGAWALLAAWSTGLLVLGTLVFWQAEETYAAP</sequence>
<accession>A0A4Z1E3V2</accession>
<organism evidence="11 12">
    <name type="scientific">Serinibacter arcticus</name>
    <dbReference type="NCBI Taxonomy" id="1655435"/>
    <lineage>
        <taxon>Bacteria</taxon>
        <taxon>Bacillati</taxon>
        <taxon>Actinomycetota</taxon>
        <taxon>Actinomycetes</taxon>
        <taxon>Micrococcales</taxon>
        <taxon>Beutenbergiaceae</taxon>
        <taxon>Serinibacter</taxon>
    </lineage>
</organism>
<evidence type="ECO:0000313" key="12">
    <source>
        <dbReference type="Proteomes" id="UP000297318"/>
    </source>
</evidence>
<keyword evidence="7 9" id="KW-1133">Transmembrane helix</keyword>
<feature type="transmembrane region" description="Helical" evidence="9">
    <location>
        <begin position="94"/>
        <end position="113"/>
    </location>
</feature>
<keyword evidence="4 9" id="KW-1003">Cell membrane</keyword>
<evidence type="ECO:0000313" key="11">
    <source>
        <dbReference type="EMBL" id="TGO06694.1"/>
    </source>
</evidence>
<name>A0A4Z1E3V2_9MICO</name>
<comment type="similarity">
    <text evidence="2 9">Belongs to the ABC-2 integral membrane protein family.</text>
</comment>
<dbReference type="OrthoDB" id="4186295at2"/>
<evidence type="ECO:0000256" key="3">
    <source>
        <dbReference type="ARBA" id="ARBA00022448"/>
    </source>
</evidence>
<evidence type="ECO:0000256" key="5">
    <source>
        <dbReference type="ARBA" id="ARBA00022519"/>
    </source>
</evidence>
<evidence type="ECO:0000256" key="7">
    <source>
        <dbReference type="ARBA" id="ARBA00022989"/>
    </source>
</evidence>
<reference evidence="11 12" key="1">
    <citation type="submission" date="2018-11" db="EMBL/GenBank/DDBJ databases">
        <title>Complete genome sequencing of the Actinobacteria Serinibacter sp. K3-2.</title>
        <authorList>
            <person name="Rakitin A.L."/>
            <person name="Beletsky A.V."/>
            <person name="Mardanov A.V."/>
            <person name="Ravin N.V."/>
            <person name="Gromova A.S."/>
            <person name="Filippova S.N."/>
            <person name="Gal'Chenko V.F."/>
        </authorList>
    </citation>
    <scope>NUCLEOTIDE SEQUENCE [LARGE SCALE GENOMIC DNA]</scope>
    <source>
        <strain evidence="11 12">K3-2</strain>
    </source>
</reference>
<feature type="transmembrane region" description="Helical" evidence="9">
    <location>
        <begin position="58"/>
        <end position="82"/>
    </location>
</feature>
<dbReference type="AlphaFoldDB" id="A0A4Z1E3V2"/>
<evidence type="ECO:0000259" key="10">
    <source>
        <dbReference type="PROSITE" id="PS51012"/>
    </source>
</evidence>
<keyword evidence="3 9" id="KW-0813">Transport</keyword>
<feature type="transmembrane region" description="Helical" evidence="9">
    <location>
        <begin position="218"/>
        <end position="236"/>
    </location>
</feature>
<keyword evidence="5" id="KW-0997">Cell inner membrane</keyword>
<feature type="transmembrane region" description="Helical" evidence="9">
    <location>
        <begin position="148"/>
        <end position="169"/>
    </location>
</feature>
<dbReference type="GO" id="GO:0015920">
    <property type="term" value="P:lipopolysaccharide transport"/>
    <property type="evidence" value="ECO:0007669"/>
    <property type="project" value="TreeGrafter"/>
</dbReference>
<dbReference type="EMBL" id="RHPJ01000001">
    <property type="protein sequence ID" value="TGO06694.1"/>
    <property type="molecule type" value="Genomic_DNA"/>
</dbReference>
<dbReference type="RefSeq" id="WP_135848849.1">
    <property type="nucleotide sequence ID" value="NZ_RHPJ01000001.1"/>
</dbReference>
<dbReference type="InterPro" id="IPR047817">
    <property type="entry name" value="ABC2_TM_bact-type"/>
</dbReference>
<feature type="transmembrane region" description="Helical" evidence="9">
    <location>
        <begin position="181"/>
        <end position="206"/>
    </location>
</feature>
<dbReference type="PROSITE" id="PS51012">
    <property type="entry name" value="ABC_TM2"/>
    <property type="match status" value="1"/>
</dbReference>
<feature type="transmembrane region" description="Helical" evidence="9">
    <location>
        <begin position="273"/>
        <end position="295"/>
    </location>
</feature>
<comment type="caution">
    <text evidence="11">The sequence shown here is derived from an EMBL/GenBank/DDBJ whole genome shotgun (WGS) entry which is preliminary data.</text>
</comment>
<evidence type="ECO:0000256" key="2">
    <source>
        <dbReference type="ARBA" id="ARBA00007783"/>
    </source>
</evidence>
<proteinExistence type="inferred from homology"/>
<dbReference type="InterPro" id="IPR013525">
    <property type="entry name" value="ABC2_TM"/>
</dbReference>
<dbReference type="Proteomes" id="UP000297318">
    <property type="component" value="Unassembled WGS sequence"/>
</dbReference>
<dbReference type="PANTHER" id="PTHR30413">
    <property type="entry name" value="INNER MEMBRANE TRANSPORT PERMEASE"/>
    <property type="match status" value="1"/>
</dbReference>
<protein>
    <recommendedName>
        <fullName evidence="9">Transport permease protein</fullName>
    </recommendedName>
</protein>
<keyword evidence="12" id="KW-1185">Reference proteome</keyword>
<dbReference type="Pfam" id="PF01061">
    <property type="entry name" value="ABC2_membrane"/>
    <property type="match status" value="1"/>
</dbReference>
<dbReference type="GO" id="GO:0005886">
    <property type="term" value="C:plasma membrane"/>
    <property type="evidence" value="ECO:0007669"/>
    <property type="project" value="UniProtKB-SubCell"/>
</dbReference>
<evidence type="ECO:0000256" key="4">
    <source>
        <dbReference type="ARBA" id="ARBA00022475"/>
    </source>
</evidence>
<dbReference type="PANTHER" id="PTHR30413:SF8">
    <property type="entry name" value="TRANSPORT PERMEASE PROTEIN"/>
    <property type="match status" value="1"/>
</dbReference>
<comment type="subcellular location">
    <subcellularLocation>
        <location evidence="1">Cell inner membrane</location>
        <topology evidence="1">Multi-pass membrane protein</topology>
    </subcellularLocation>
    <subcellularLocation>
        <location evidence="9">Cell membrane</location>
        <topology evidence="9">Multi-pass membrane protein</topology>
    </subcellularLocation>
</comment>
<dbReference type="GO" id="GO:0140359">
    <property type="term" value="F:ABC-type transporter activity"/>
    <property type="evidence" value="ECO:0007669"/>
    <property type="project" value="InterPro"/>
</dbReference>
<evidence type="ECO:0000256" key="8">
    <source>
        <dbReference type="ARBA" id="ARBA00023136"/>
    </source>
</evidence>
<evidence type="ECO:0000256" key="6">
    <source>
        <dbReference type="ARBA" id="ARBA00022692"/>
    </source>
</evidence>
<keyword evidence="8 9" id="KW-0472">Membrane</keyword>
<evidence type="ECO:0000256" key="1">
    <source>
        <dbReference type="ARBA" id="ARBA00004429"/>
    </source>
</evidence>
<evidence type="ECO:0000256" key="9">
    <source>
        <dbReference type="RuleBase" id="RU361157"/>
    </source>
</evidence>
<keyword evidence="6 9" id="KW-0812">Transmembrane</keyword>
<feature type="domain" description="ABC transmembrane type-2" evidence="10">
    <location>
        <begin position="61"/>
        <end position="297"/>
    </location>
</feature>